<comment type="caution">
    <text evidence="3">The sequence shown here is derived from an EMBL/GenBank/DDBJ whole genome shotgun (WGS) entry which is preliminary data.</text>
</comment>
<name>A0ABV1LKM8_9BURK</name>
<feature type="domain" description="RNB" evidence="2">
    <location>
        <begin position="235"/>
        <end position="521"/>
    </location>
</feature>
<keyword evidence="4" id="KW-1185">Reference proteome</keyword>
<feature type="region of interest" description="Disordered" evidence="1">
    <location>
        <begin position="637"/>
        <end position="707"/>
    </location>
</feature>
<proteinExistence type="predicted"/>
<dbReference type="InterPro" id="IPR012340">
    <property type="entry name" value="NA-bd_OB-fold"/>
</dbReference>
<dbReference type="InterPro" id="IPR001900">
    <property type="entry name" value="RNase_II/R"/>
</dbReference>
<reference evidence="3 4" key="1">
    <citation type="journal article" date="2024" name="Chem. Sci.">
        <title>Discovery of a lagriamide polyketide by integrated genome mining, isotopic labeling, and untargeted metabolomics.</title>
        <authorList>
            <person name="Fergusson C.H."/>
            <person name="Saulog J."/>
            <person name="Paulo B.S."/>
            <person name="Wilson D.M."/>
            <person name="Liu D.Y."/>
            <person name="Morehouse N.J."/>
            <person name="Waterworth S."/>
            <person name="Barkei J."/>
            <person name="Gray C.A."/>
            <person name="Kwan J.C."/>
            <person name="Eustaquio A.S."/>
            <person name="Linington R.G."/>
        </authorList>
    </citation>
    <scope>NUCLEOTIDE SEQUENCE [LARGE SCALE GENOMIC DNA]</scope>
    <source>
        <strain evidence="3 4">RL17-338-BIF-B</strain>
    </source>
</reference>
<evidence type="ECO:0000313" key="4">
    <source>
        <dbReference type="Proteomes" id="UP001469089"/>
    </source>
</evidence>
<gene>
    <name evidence="3" type="ORF">N0A02_10235</name>
</gene>
<evidence type="ECO:0000259" key="2">
    <source>
        <dbReference type="SMART" id="SM00955"/>
    </source>
</evidence>
<organism evidence="3 4">
    <name type="scientific">Paraburkholderia acidicola</name>
    <dbReference type="NCBI Taxonomy" id="1912599"/>
    <lineage>
        <taxon>Bacteria</taxon>
        <taxon>Pseudomonadati</taxon>
        <taxon>Pseudomonadota</taxon>
        <taxon>Betaproteobacteria</taxon>
        <taxon>Burkholderiales</taxon>
        <taxon>Burkholderiaceae</taxon>
        <taxon>Paraburkholderia</taxon>
    </lineage>
</organism>
<dbReference type="PANTHER" id="PTHR23355:SF9">
    <property type="entry name" value="DIS3-LIKE EXONUCLEASE 2"/>
    <property type="match status" value="1"/>
</dbReference>
<dbReference type="Pfam" id="PF00773">
    <property type="entry name" value="RNB"/>
    <property type="match status" value="2"/>
</dbReference>
<dbReference type="PANTHER" id="PTHR23355">
    <property type="entry name" value="RIBONUCLEASE"/>
    <property type="match status" value="1"/>
</dbReference>
<protein>
    <submittedName>
        <fullName evidence="3">RNB domain-containing ribonuclease</fullName>
    </submittedName>
</protein>
<feature type="compositionally biased region" description="Low complexity" evidence="1">
    <location>
        <begin position="698"/>
        <end position="707"/>
    </location>
</feature>
<dbReference type="SMART" id="SM00955">
    <property type="entry name" value="RNB"/>
    <property type="match status" value="1"/>
</dbReference>
<sequence>MNVFFEESGSFKAGSVLSRQGDAFQVELPGGRRTKVRSKDVLIEFEKPAAAELMERADATAQGIDLEFLWECAPEDEFPFATLGAEYFGTSFGPVERAALVLRMHGSPVYFRRKGRGQYQRAPEEQLKMALASLERKRQQALVQAGYEDELKAGRLPEAFAGKALGLLTKPDKNTIEYKALEAAAAARGISMPRLMLECGGISSPRALHEARFLSEFFPHGTGFAPVTVRALPDDLPEANVQAFSIDDVTTTEIDDAFSVEHLGDGRVRIGVHIAAPALGIERGDAVDAIARTRLSTVYMPGDKITMLPDDVVNVFTLAEGGLRPALSLYVIVNRETQEIVASETRAELVFVKSNLRHNTLDELVTEEALAAGTGEYAHKDDIAVLWPFAQALFEKRQVARAGYGLRREVQRNTDFNFYVDGEHITITPRRRGSPLDTIVAELAIHANSTWGAFLHDHGVPGIYRSQRAFGAPTGPKRTRMQTSAAPHEGLGVSQYAWSTSPLRRYVDLVNQWQLLACVQHGVMAKLAAPFKPKDADLYAVVQGFDDTYSAYADYQRRMEYFWCLRWLHQENRKHVEASVVKGDLVRLDEIPLLLHVPGLGVHARGTRLLLDVMSLDELTVEASVRLLQVLDAPTVASGTEAEEVEEADEEDEESGKDVVDAADESAESEAEAEAEADGAEEAEDNATPQETDESASADHSAAEPGR</sequence>
<dbReference type="RefSeq" id="WP_349542194.1">
    <property type="nucleotide sequence ID" value="NZ_JAOALG010000001.1"/>
</dbReference>
<evidence type="ECO:0000313" key="3">
    <source>
        <dbReference type="EMBL" id="MEQ5839814.1"/>
    </source>
</evidence>
<dbReference type="EMBL" id="JAOALG010000001">
    <property type="protein sequence ID" value="MEQ5839814.1"/>
    <property type="molecule type" value="Genomic_DNA"/>
</dbReference>
<dbReference type="InterPro" id="IPR050180">
    <property type="entry name" value="RNR_Ribonuclease"/>
</dbReference>
<dbReference type="Proteomes" id="UP001469089">
    <property type="component" value="Unassembled WGS sequence"/>
</dbReference>
<accession>A0ABV1LKM8</accession>
<dbReference type="SUPFAM" id="SSF50249">
    <property type="entry name" value="Nucleic acid-binding proteins"/>
    <property type="match status" value="1"/>
</dbReference>
<evidence type="ECO:0000256" key="1">
    <source>
        <dbReference type="SAM" id="MobiDB-lite"/>
    </source>
</evidence>
<feature type="compositionally biased region" description="Acidic residues" evidence="1">
    <location>
        <begin position="641"/>
        <end position="696"/>
    </location>
</feature>